<evidence type="ECO:0000313" key="3">
    <source>
        <dbReference type="Proteomes" id="UP000823641"/>
    </source>
</evidence>
<dbReference type="EMBL" id="JADIMG010000089">
    <property type="protein sequence ID" value="MBO8460500.1"/>
    <property type="molecule type" value="Genomic_DNA"/>
</dbReference>
<gene>
    <name evidence="2" type="ORF">IAA73_09235</name>
</gene>
<sequence length="389" mass="41206">MKKLLLNALAFCAMSAMLFTSCENNVNDDNDQPSANELSGAITSVKELDANVTYTLNGTVTVEEGGELVIPAGTVIKCRKGFSNYLLVLPGGKIMAEGTAEKPIVFTADVENAGSGYWGGIIINGKAPISGAEKYSTALTEVNNAYIYGGNDAEDNSGVLKYVKIEYAGARSTAEVEHNGLTLNAVGNGTVIENIYVLESADDAIEFFGGSVNVTNLLAVNSDDDMFDFTQGYTGTLKNCYGVWAKGYTSTESDPRGIEADGNFDGMGPDHVDQSNFKVENMTVDLRLDYSDAEGSYMHDVIKLRRGATANITNALLKGVGAYKDIIDLTDGKGDGTEQSSISISNENTGTALGKEINITDGKSYPNVKVEAGNTGCDATLFGWTGYAL</sequence>
<accession>A0A9D9HUY6</accession>
<proteinExistence type="predicted"/>
<feature type="chain" id="PRO_5038395794" description="Lipoprotein" evidence="1">
    <location>
        <begin position="19"/>
        <end position="389"/>
    </location>
</feature>
<dbReference type="PROSITE" id="PS51257">
    <property type="entry name" value="PROKAR_LIPOPROTEIN"/>
    <property type="match status" value="1"/>
</dbReference>
<dbReference type="InterPro" id="IPR011050">
    <property type="entry name" value="Pectin_lyase_fold/virulence"/>
</dbReference>
<evidence type="ECO:0000256" key="1">
    <source>
        <dbReference type="SAM" id="SignalP"/>
    </source>
</evidence>
<reference evidence="2" key="2">
    <citation type="journal article" date="2021" name="PeerJ">
        <title>Extensive microbial diversity within the chicken gut microbiome revealed by metagenomics and culture.</title>
        <authorList>
            <person name="Gilroy R."/>
            <person name="Ravi A."/>
            <person name="Getino M."/>
            <person name="Pursley I."/>
            <person name="Horton D.L."/>
            <person name="Alikhan N.F."/>
            <person name="Baker D."/>
            <person name="Gharbi K."/>
            <person name="Hall N."/>
            <person name="Watson M."/>
            <person name="Adriaenssens E.M."/>
            <person name="Foster-Nyarko E."/>
            <person name="Jarju S."/>
            <person name="Secka A."/>
            <person name="Antonio M."/>
            <person name="Oren A."/>
            <person name="Chaudhuri R.R."/>
            <person name="La Ragione R."/>
            <person name="Hildebrand F."/>
            <person name="Pallen M.J."/>
        </authorList>
    </citation>
    <scope>NUCLEOTIDE SEQUENCE</scope>
    <source>
        <strain evidence="2">G3-3990</strain>
    </source>
</reference>
<dbReference type="SUPFAM" id="SSF51126">
    <property type="entry name" value="Pectin lyase-like"/>
    <property type="match status" value="1"/>
</dbReference>
<dbReference type="Proteomes" id="UP000823641">
    <property type="component" value="Unassembled WGS sequence"/>
</dbReference>
<dbReference type="PANTHER" id="PTHR41339:SF1">
    <property type="entry name" value="SECRETED PROTEIN"/>
    <property type="match status" value="1"/>
</dbReference>
<name>A0A9D9HUY6_9BACT</name>
<dbReference type="AlphaFoldDB" id="A0A9D9HUY6"/>
<dbReference type="PANTHER" id="PTHR41339">
    <property type="entry name" value="LIPL48"/>
    <property type="match status" value="1"/>
</dbReference>
<keyword evidence="1" id="KW-0732">Signal</keyword>
<reference evidence="2" key="1">
    <citation type="submission" date="2020-10" db="EMBL/GenBank/DDBJ databases">
        <authorList>
            <person name="Gilroy R."/>
        </authorList>
    </citation>
    <scope>NUCLEOTIDE SEQUENCE</scope>
    <source>
        <strain evidence="2">G3-3990</strain>
    </source>
</reference>
<comment type="caution">
    <text evidence="2">The sequence shown here is derived from an EMBL/GenBank/DDBJ whole genome shotgun (WGS) entry which is preliminary data.</text>
</comment>
<evidence type="ECO:0000313" key="2">
    <source>
        <dbReference type="EMBL" id="MBO8460500.1"/>
    </source>
</evidence>
<feature type="signal peptide" evidence="1">
    <location>
        <begin position="1"/>
        <end position="18"/>
    </location>
</feature>
<organism evidence="2 3">
    <name type="scientific">Candidatus Gallipaludibacter merdavium</name>
    <dbReference type="NCBI Taxonomy" id="2840839"/>
    <lineage>
        <taxon>Bacteria</taxon>
        <taxon>Pseudomonadati</taxon>
        <taxon>Bacteroidota</taxon>
        <taxon>Bacteroidia</taxon>
        <taxon>Bacteroidales</taxon>
        <taxon>Candidatus Gallipaludibacter</taxon>
    </lineage>
</organism>
<protein>
    <recommendedName>
        <fullName evidence="4">Lipoprotein</fullName>
    </recommendedName>
</protein>
<evidence type="ECO:0008006" key="4">
    <source>
        <dbReference type="Google" id="ProtNLM"/>
    </source>
</evidence>